<dbReference type="Proteomes" id="UP001432027">
    <property type="component" value="Unassembled WGS sequence"/>
</dbReference>
<sequence>GTRYPKMKIISFQRQLGDRLSLPYLIVLIAASFSFQCLTSANVSFNALPSRVWQFLGGGMAHELISWQAGPPSIIHSVPKQTGSHTR</sequence>
<evidence type="ECO:0000313" key="2">
    <source>
        <dbReference type="EMBL" id="GMT03419.1"/>
    </source>
</evidence>
<gene>
    <name evidence="2" type="ORF">PENTCL1PPCAC_25593</name>
</gene>
<protein>
    <submittedName>
        <fullName evidence="2">Uncharacterized protein</fullName>
    </submittedName>
</protein>
<comment type="caution">
    <text evidence="2">The sequence shown here is derived from an EMBL/GenBank/DDBJ whole genome shotgun (WGS) entry which is preliminary data.</text>
</comment>
<evidence type="ECO:0000256" key="1">
    <source>
        <dbReference type="SAM" id="Phobius"/>
    </source>
</evidence>
<feature type="transmembrane region" description="Helical" evidence="1">
    <location>
        <begin position="21"/>
        <end position="41"/>
    </location>
</feature>
<reference evidence="2" key="1">
    <citation type="submission" date="2023-10" db="EMBL/GenBank/DDBJ databases">
        <title>Genome assembly of Pristionchus species.</title>
        <authorList>
            <person name="Yoshida K."/>
            <person name="Sommer R.J."/>
        </authorList>
    </citation>
    <scope>NUCLEOTIDE SEQUENCE</scope>
    <source>
        <strain evidence="2">RS0144</strain>
    </source>
</reference>
<keyword evidence="1" id="KW-0812">Transmembrane</keyword>
<dbReference type="AlphaFoldDB" id="A0AAV5UAJ5"/>
<accession>A0AAV5UAJ5</accession>
<keyword evidence="1" id="KW-0472">Membrane</keyword>
<evidence type="ECO:0000313" key="3">
    <source>
        <dbReference type="Proteomes" id="UP001432027"/>
    </source>
</evidence>
<feature type="non-terminal residue" evidence="2">
    <location>
        <position position="1"/>
    </location>
</feature>
<organism evidence="2 3">
    <name type="scientific">Pristionchus entomophagus</name>
    <dbReference type="NCBI Taxonomy" id="358040"/>
    <lineage>
        <taxon>Eukaryota</taxon>
        <taxon>Metazoa</taxon>
        <taxon>Ecdysozoa</taxon>
        <taxon>Nematoda</taxon>
        <taxon>Chromadorea</taxon>
        <taxon>Rhabditida</taxon>
        <taxon>Rhabditina</taxon>
        <taxon>Diplogasteromorpha</taxon>
        <taxon>Diplogasteroidea</taxon>
        <taxon>Neodiplogasteridae</taxon>
        <taxon>Pristionchus</taxon>
    </lineage>
</organism>
<feature type="non-terminal residue" evidence="2">
    <location>
        <position position="87"/>
    </location>
</feature>
<dbReference type="EMBL" id="BTSX01000006">
    <property type="protein sequence ID" value="GMT03419.1"/>
    <property type="molecule type" value="Genomic_DNA"/>
</dbReference>
<keyword evidence="1" id="KW-1133">Transmembrane helix</keyword>
<name>A0AAV5UAJ5_9BILA</name>
<proteinExistence type="predicted"/>
<keyword evidence="3" id="KW-1185">Reference proteome</keyword>